<dbReference type="EMBL" id="JAMTCK010000004">
    <property type="protein sequence ID" value="MCP2165274.1"/>
    <property type="molecule type" value="Genomic_DNA"/>
</dbReference>
<feature type="transmembrane region" description="Helical" evidence="1">
    <location>
        <begin position="47"/>
        <end position="67"/>
    </location>
</feature>
<keyword evidence="1" id="KW-0812">Transmembrane</keyword>
<dbReference type="AlphaFoldDB" id="A0AAE3KGA0"/>
<sequence>MIVSHDSSRSPVAVPRKDTGNDVRVFVLSAALPLAAGLLLLDAYGLMGVAGVVVGGVACLCFGVWWLNRYRALVPRRPSTQLTVWVGVLAAVLAVVAFALG</sequence>
<dbReference type="Proteomes" id="UP001206128">
    <property type="component" value="Unassembled WGS sequence"/>
</dbReference>
<organism evidence="2 3">
    <name type="scientific">Goodfellowiella coeruleoviolacea</name>
    <dbReference type="NCBI Taxonomy" id="334858"/>
    <lineage>
        <taxon>Bacteria</taxon>
        <taxon>Bacillati</taxon>
        <taxon>Actinomycetota</taxon>
        <taxon>Actinomycetes</taxon>
        <taxon>Pseudonocardiales</taxon>
        <taxon>Pseudonocardiaceae</taxon>
        <taxon>Goodfellowiella</taxon>
    </lineage>
</organism>
<comment type="caution">
    <text evidence="2">The sequence shown here is derived from an EMBL/GenBank/DDBJ whole genome shotgun (WGS) entry which is preliminary data.</text>
</comment>
<reference evidence="2" key="1">
    <citation type="submission" date="2022-06" db="EMBL/GenBank/DDBJ databases">
        <title>Genomic Encyclopedia of Archaeal and Bacterial Type Strains, Phase II (KMG-II): from individual species to whole genera.</title>
        <authorList>
            <person name="Goeker M."/>
        </authorList>
    </citation>
    <scope>NUCLEOTIDE SEQUENCE</scope>
    <source>
        <strain evidence="2">DSM 43935</strain>
    </source>
</reference>
<keyword evidence="1" id="KW-0472">Membrane</keyword>
<gene>
    <name evidence="2" type="ORF">LX83_002123</name>
</gene>
<name>A0AAE3KGA0_9PSEU</name>
<protein>
    <submittedName>
        <fullName evidence="2">Uncharacterized protein</fullName>
    </submittedName>
</protein>
<evidence type="ECO:0000313" key="2">
    <source>
        <dbReference type="EMBL" id="MCP2165274.1"/>
    </source>
</evidence>
<accession>A0AAE3KGA0</accession>
<proteinExistence type="predicted"/>
<keyword evidence="3" id="KW-1185">Reference proteome</keyword>
<evidence type="ECO:0000256" key="1">
    <source>
        <dbReference type="SAM" id="Phobius"/>
    </source>
</evidence>
<feature type="transmembrane region" description="Helical" evidence="1">
    <location>
        <begin position="23"/>
        <end position="41"/>
    </location>
</feature>
<feature type="transmembrane region" description="Helical" evidence="1">
    <location>
        <begin position="79"/>
        <end position="100"/>
    </location>
</feature>
<keyword evidence="1" id="KW-1133">Transmembrane helix</keyword>
<evidence type="ECO:0000313" key="3">
    <source>
        <dbReference type="Proteomes" id="UP001206128"/>
    </source>
</evidence>